<protein>
    <submittedName>
        <fullName evidence="1">Uncharacterized protein</fullName>
    </submittedName>
</protein>
<dbReference type="EMBL" id="PGVD01000093">
    <property type="protein sequence ID" value="PLR88811.1"/>
    <property type="molecule type" value="Genomic_DNA"/>
</dbReference>
<gene>
    <name evidence="1" type="ORF">CU635_06350</name>
    <name evidence="2" type="ORF">CVD25_22200</name>
</gene>
<evidence type="ECO:0000313" key="2">
    <source>
        <dbReference type="EMBL" id="PLR88811.1"/>
    </source>
</evidence>
<name>A0A2N5GP75_9BACI</name>
<evidence type="ECO:0000313" key="1">
    <source>
        <dbReference type="EMBL" id="PLR84377.1"/>
    </source>
</evidence>
<organism evidence="1 3">
    <name type="scientific">Bacillus canaveralius</name>
    <dbReference type="NCBI Taxonomy" id="1403243"/>
    <lineage>
        <taxon>Bacteria</taxon>
        <taxon>Bacillati</taxon>
        <taxon>Bacillota</taxon>
        <taxon>Bacilli</taxon>
        <taxon>Bacillales</taxon>
        <taxon>Bacillaceae</taxon>
        <taxon>Bacillus</taxon>
    </lineage>
</organism>
<keyword evidence="4" id="KW-1185">Reference proteome</keyword>
<dbReference type="Proteomes" id="UP000234951">
    <property type="component" value="Unassembled WGS sequence"/>
</dbReference>
<comment type="caution">
    <text evidence="1">The sequence shown here is derived from an EMBL/GenBank/DDBJ whole genome shotgun (WGS) entry which is preliminary data.</text>
</comment>
<evidence type="ECO:0000313" key="4">
    <source>
        <dbReference type="Proteomes" id="UP000235114"/>
    </source>
</evidence>
<dbReference type="AlphaFoldDB" id="A0A2N5GP75"/>
<reference evidence="2 4" key="2">
    <citation type="submission" date="2017-12" db="EMBL/GenBank/DDBJ databases">
        <title>Comparative Functional Genomics of Dry Heat Resistant strains isolated from the Viking Spacecraft.</title>
        <authorList>
            <person name="Seuylemezian A."/>
            <person name="Cooper K."/>
            <person name="Vaishampayan P."/>
        </authorList>
    </citation>
    <scope>NUCLEOTIDE SEQUENCE [LARGE SCALE GENOMIC DNA]</scope>
    <source>
        <strain evidence="2 4">ATCC 29669</strain>
    </source>
</reference>
<dbReference type="EMBL" id="PGVA01000013">
    <property type="protein sequence ID" value="PLR84377.1"/>
    <property type="molecule type" value="Genomic_DNA"/>
</dbReference>
<reference evidence="1 3" key="1">
    <citation type="submission" date="2017-11" db="EMBL/GenBank/DDBJ databases">
        <title>Comparitive Functional Genomics of Dry Heat Resistant strains isolated from the Viking Spacecraft.</title>
        <authorList>
            <person name="Seuylemezian A."/>
            <person name="Cooper K."/>
            <person name="Vaishampayan P."/>
        </authorList>
    </citation>
    <scope>NUCLEOTIDE SEQUENCE [LARGE SCALE GENOMIC DNA]</scope>
    <source>
        <strain evidence="1 3">M4.6</strain>
    </source>
</reference>
<evidence type="ECO:0000313" key="3">
    <source>
        <dbReference type="Proteomes" id="UP000234951"/>
    </source>
</evidence>
<accession>A0A2N5GP75</accession>
<dbReference type="Proteomes" id="UP000235114">
    <property type="component" value="Unassembled WGS sequence"/>
</dbReference>
<sequence>MNDSFPQREHNRDHCCRGRKFYRYCFEKAEGQFVTDLEANPDVVQNWGRTMGKMHALAKTYQPLDPAIRHL</sequence>
<proteinExistence type="predicted"/>